<reference evidence="1" key="1">
    <citation type="journal article" date="2020" name="mSystems">
        <title>Genome- and Community-Level Interaction Insights into Carbon Utilization and Element Cycling Functions of Hydrothermarchaeota in Hydrothermal Sediment.</title>
        <authorList>
            <person name="Zhou Z."/>
            <person name="Liu Y."/>
            <person name="Xu W."/>
            <person name="Pan J."/>
            <person name="Luo Z.H."/>
            <person name="Li M."/>
        </authorList>
    </citation>
    <scope>NUCLEOTIDE SEQUENCE [LARGE SCALE GENOMIC DNA]</scope>
    <source>
        <strain evidence="1">HyVt-237</strain>
    </source>
</reference>
<comment type="caution">
    <text evidence="1">The sequence shown here is derived from an EMBL/GenBank/DDBJ whole genome shotgun (WGS) entry which is preliminary data.</text>
</comment>
<evidence type="ECO:0000313" key="1">
    <source>
        <dbReference type="EMBL" id="HDM90039.1"/>
    </source>
</evidence>
<dbReference type="InterPro" id="IPR011044">
    <property type="entry name" value="Quino_amine_DH_bsu"/>
</dbReference>
<organism evidence="1">
    <name type="scientific">candidate division WOR-3 bacterium</name>
    <dbReference type="NCBI Taxonomy" id="2052148"/>
    <lineage>
        <taxon>Bacteria</taxon>
        <taxon>Bacteria division WOR-3</taxon>
    </lineage>
</organism>
<dbReference type="SUPFAM" id="SSF50969">
    <property type="entry name" value="YVTN repeat-like/Quinoprotein amine dehydrogenase"/>
    <property type="match status" value="1"/>
</dbReference>
<proteinExistence type="predicted"/>
<evidence type="ECO:0008006" key="2">
    <source>
        <dbReference type="Google" id="ProtNLM"/>
    </source>
</evidence>
<name>A0A7C1B3G7_UNCW3</name>
<sequence>MTRGKYLVIRERGGRLIAEHHVQGEGNYYAAFSPDERYLGVTPGPWKVYFFETETGRLLWEYADRSEMTHFSSVAILPSLRLLFAGRSEAVLKPGQFKGSIDELNRRVIENETKDRSIYLLANGHLMRVLGPFPGEGYETQLQAPDLRISKDGKSLLVTTPRKFFIYSIITGKGQ</sequence>
<dbReference type="Proteomes" id="UP000885931">
    <property type="component" value="Unassembled WGS sequence"/>
</dbReference>
<protein>
    <recommendedName>
        <fullName evidence="2">WD40 repeat domain-containing protein</fullName>
    </recommendedName>
</protein>
<dbReference type="EMBL" id="DRBW01000089">
    <property type="protein sequence ID" value="HDM90039.1"/>
    <property type="molecule type" value="Genomic_DNA"/>
</dbReference>
<gene>
    <name evidence="1" type="ORF">ENG67_02390</name>
</gene>
<accession>A0A7C1B3G7</accession>
<dbReference type="AlphaFoldDB" id="A0A7C1B3G7"/>